<evidence type="ECO:0000259" key="2">
    <source>
        <dbReference type="PROSITE" id="PS51762"/>
    </source>
</evidence>
<dbReference type="Proteomes" id="UP001017257">
    <property type="component" value="Chromosome"/>
</dbReference>
<reference evidence="3" key="1">
    <citation type="submission" date="2022-08" db="EMBL/GenBank/DDBJ databases">
        <title>Microvirga terrae sp. nov., isolated from soil.</title>
        <authorList>
            <person name="Kim K.H."/>
            <person name="Seo Y.L."/>
            <person name="Kim J.M."/>
            <person name="Lee J.K."/>
            <person name="Han D.M."/>
            <person name="Jeon C.O."/>
        </authorList>
    </citation>
    <scope>NUCLEOTIDE SEQUENCE</scope>
    <source>
        <strain evidence="3">R24</strain>
    </source>
</reference>
<sequence length="395" mass="42429">MSLNLDGYSLTFSDEFAGSYLDTSIWGTQYWWGGRTLASNGEMQYFADRSTPVIQQNPALDPFSIVADPREAGDGVLTITARPSPDPGLTDGLPYVSGLINTHGTFSQTYGYFEISAQVPSGQGLWPAFWLLPQSGNWPPEIDVLELLGHDPATYYVGSHWTDSRGGHFYDTQGISAGVDLSQDFHAYGTLWTADSITFYLDGTAVYSMQMPAGMSEPMYLLAGLAVGGNWPGAPDETTRFPAEFKIDYIRAWSLDTPSSIPTTTPSLKGTSGADLLVGDANANALNDIVFAYSGNDTLEGLRGNDTLAGGHGADTFLYRTGPSGNDVIVDFDPMIGDAVRVTKAILGQKNFSGLYRMIKDNPAGDAVLKLADGGSITFEGVSKAQLGYDDFFIV</sequence>
<comment type="similarity">
    <text evidence="1">Belongs to the glycosyl hydrolase 16 family.</text>
</comment>
<dbReference type="SUPFAM" id="SSF49899">
    <property type="entry name" value="Concanavalin A-like lectins/glucanases"/>
    <property type="match status" value="1"/>
</dbReference>
<dbReference type="Gene3D" id="2.60.120.200">
    <property type="match status" value="1"/>
</dbReference>
<dbReference type="Pfam" id="PF00353">
    <property type="entry name" value="HemolysinCabind"/>
    <property type="match status" value="1"/>
</dbReference>
<keyword evidence="4" id="KW-1185">Reference proteome</keyword>
<dbReference type="PRINTS" id="PR00313">
    <property type="entry name" value="CABNDNGRPT"/>
</dbReference>
<protein>
    <submittedName>
        <fullName evidence="3">Family 16 glycosylhydrolase</fullName>
    </submittedName>
</protein>
<dbReference type="Pfam" id="PF00722">
    <property type="entry name" value="Glyco_hydro_16"/>
    <property type="match status" value="1"/>
</dbReference>
<evidence type="ECO:0000313" key="4">
    <source>
        <dbReference type="Proteomes" id="UP001017257"/>
    </source>
</evidence>
<dbReference type="InterPro" id="IPR013320">
    <property type="entry name" value="ConA-like_dom_sf"/>
</dbReference>
<dbReference type="InterPro" id="IPR050546">
    <property type="entry name" value="Glycosyl_Hydrlase_16"/>
</dbReference>
<feature type="domain" description="GH16" evidence="2">
    <location>
        <begin position="3"/>
        <end position="258"/>
    </location>
</feature>
<evidence type="ECO:0000313" key="3">
    <source>
        <dbReference type="EMBL" id="UVF18307.1"/>
    </source>
</evidence>
<dbReference type="PROSITE" id="PS51762">
    <property type="entry name" value="GH16_2"/>
    <property type="match status" value="1"/>
</dbReference>
<dbReference type="RefSeq" id="WP_210271904.1">
    <property type="nucleotide sequence ID" value="NZ_CP102845.1"/>
</dbReference>
<evidence type="ECO:0000256" key="1">
    <source>
        <dbReference type="ARBA" id="ARBA00006865"/>
    </source>
</evidence>
<dbReference type="EMBL" id="CP102845">
    <property type="protein sequence ID" value="UVF18307.1"/>
    <property type="molecule type" value="Genomic_DNA"/>
</dbReference>
<dbReference type="InterPro" id="IPR000757">
    <property type="entry name" value="Beta-glucanase-like"/>
</dbReference>
<dbReference type="SUPFAM" id="SSF51120">
    <property type="entry name" value="beta-Roll"/>
    <property type="match status" value="1"/>
</dbReference>
<accession>A0ABY5RR90</accession>
<dbReference type="InterPro" id="IPR001343">
    <property type="entry name" value="Hemolysn_Ca-bd"/>
</dbReference>
<organism evidence="3 4">
    <name type="scientific">Microvirga terrae</name>
    <dbReference type="NCBI Taxonomy" id="2740529"/>
    <lineage>
        <taxon>Bacteria</taxon>
        <taxon>Pseudomonadati</taxon>
        <taxon>Pseudomonadota</taxon>
        <taxon>Alphaproteobacteria</taxon>
        <taxon>Hyphomicrobiales</taxon>
        <taxon>Methylobacteriaceae</taxon>
        <taxon>Microvirga</taxon>
    </lineage>
</organism>
<dbReference type="Gene3D" id="2.150.10.10">
    <property type="entry name" value="Serralysin-like metalloprotease, C-terminal"/>
    <property type="match status" value="1"/>
</dbReference>
<dbReference type="InterPro" id="IPR011049">
    <property type="entry name" value="Serralysin-like_metalloprot_C"/>
</dbReference>
<name>A0ABY5RR90_9HYPH</name>
<dbReference type="PANTHER" id="PTHR10963">
    <property type="entry name" value="GLYCOSYL HYDROLASE-RELATED"/>
    <property type="match status" value="1"/>
</dbReference>
<gene>
    <name evidence="3" type="ORF">HPT29_017550</name>
</gene>
<dbReference type="PROSITE" id="PS00330">
    <property type="entry name" value="HEMOLYSIN_CALCIUM"/>
    <property type="match status" value="1"/>
</dbReference>
<dbReference type="PANTHER" id="PTHR10963:SF55">
    <property type="entry name" value="GLYCOSIDE HYDROLASE FAMILY 16 PROTEIN"/>
    <property type="match status" value="1"/>
</dbReference>
<dbReference type="CDD" id="cd08023">
    <property type="entry name" value="GH16_laminarinase_like"/>
    <property type="match status" value="1"/>
</dbReference>
<proteinExistence type="inferred from homology"/>
<dbReference type="InterPro" id="IPR018511">
    <property type="entry name" value="Hemolysin-typ_Ca-bd_CS"/>
</dbReference>